<evidence type="ECO:0000259" key="8">
    <source>
        <dbReference type="PROSITE" id="PS50928"/>
    </source>
</evidence>
<evidence type="ECO:0000313" key="9">
    <source>
        <dbReference type="EMBL" id="SDL47733.1"/>
    </source>
</evidence>
<gene>
    <name evidence="9" type="ORF">SAMN05661010_01738</name>
</gene>
<dbReference type="InterPro" id="IPR000515">
    <property type="entry name" value="MetI-like"/>
</dbReference>
<dbReference type="GO" id="GO:0005886">
    <property type="term" value="C:plasma membrane"/>
    <property type="evidence" value="ECO:0007669"/>
    <property type="project" value="UniProtKB-SubCell"/>
</dbReference>
<dbReference type="STRING" id="119000.SAMN05661010_01738"/>
<comment type="subcellular location">
    <subcellularLocation>
        <location evidence="1 7">Cell membrane</location>
        <topology evidence="1 7">Multi-pass membrane protein</topology>
    </subcellularLocation>
</comment>
<evidence type="ECO:0000313" key="10">
    <source>
        <dbReference type="Proteomes" id="UP000198654"/>
    </source>
</evidence>
<dbReference type="PROSITE" id="PS50928">
    <property type="entry name" value="ABC_TM1"/>
    <property type="match status" value="1"/>
</dbReference>
<feature type="transmembrane region" description="Helical" evidence="7">
    <location>
        <begin position="128"/>
        <end position="147"/>
    </location>
</feature>
<keyword evidence="9" id="KW-0762">Sugar transport</keyword>
<evidence type="ECO:0000256" key="6">
    <source>
        <dbReference type="ARBA" id="ARBA00023136"/>
    </source>
</evidence>
<dbReference type="Gene3D" id="1.10.3720.10">
    <property type="entry name" value="MetI-like"/>
    <property type="match status" value="1"/>
</dbReference>
<dbReference type="Pfam" id="PF00528">
    <property type="entry name" value="BPD_transp_1"/>
    <property type="match status" value="1"/>
</dbReference>
<feature type="transmembrane region" description="Helical" evidence="7">
    <location>
        <begin position="29"/>
        <end position="58"/>
    </location>
</feature>
<feature type="domain" description="ABC transmembrane type-1" evidence="8">
    <location>
        <begin position="90"/>
        <end position="312"/>
    </location>
</feature>
<dbReference type="CDD" id="cd06261">
    <property type="entry name" value="TM_PBP2"/>
    <property type="match status" value="1"/>
</dbReference>
<sequence>MSKAAATVATARDGGALARLARWLDQPKVLAWLMLGPAVLYVVAFVGFPFVLAIALSLSDATIGDPSLDNFVGLSNYATVIQTDAFQLALRNSLIVTAGVICLILVLATLASELLVYSFRGKRLFQTLFILPWAMPVSLAAIVWLWFLDSTFSPVDWILVELGVLGPGSPLGPYSHMYYLGREWLGLASTIVADVWRMLPLATIIVLAGRLSIPEERFEQARIDGAGVFRILFRITIPALKPMLIVAILFTSLLVIGEMSMIEILTRGGPGHSTQVLPYWAYLKGIAGGSLAQGAAIALFLFPFLLVVSVLALRAAYRAQEA</sequence>
<name>A0A1G9KEG5_9GAMM</name>
<dbReference type="Proteomes" id="UP000198654">
    <property type="component" value="Unassembled WGS sequence"/>
</dbReference>
<evidence type="ECO:0000256" key="7">
    <source>
        <dbReference type="RuleBase" id="RU363032"/>
    </source>
</evidence>
<keyword evidence="4 7" id="KW-0812">Transmembrane</keyword>
<evidence type="ECO:0000256" key="5">
    <source>
        <dbReference type="ARBA" id="ARBA00022989"/>
    </source>
</evidence>
<organism evidence="9 10">
    <name type="scientific">Modicisalibacter muralis</name>
    <dbReference type="NCBI Taxonomy" id="119000"/>
    <lineage>
        <taxon>Bacteria</taxon>
        <taxon>Pseudomonadati</taxon>
        <taxon>Pseudomonadota</taxon>
        <taxon>Gammaproteobacteria</taxon>
        <taxon>Oceanospirillales</taxon>
        <taxon>Halomonadaceae</taxon>
        <taxon>Modicisalibacter</taxon>
    </lineage>
</organism>
<feature type="transmembrane region" description="Helical" evidence="7">
    <location>
        <begin position="184"/>
        <end position="208"/>
    </location>
</feature>
<dbReference type="AlphaFoldDB" id="A0A1G9KEG5"/>
<protein>
    <submittedName>
        <fullName evidence="9">Multiple sugar transport system permease protein</fullName>
    </submittedName>
</protein>
<dbReference type="RefSeq" id="WP_175488762.1">
    <property type="nucleotide sequence ID" value="NZ_FNGI01000004.1"/>
</dbReference>
<dbReference type="PANTHER" id="PTHR43005">
    <property type="entry name" value="BLR7065 PROTEIN"/>
    <property type="match status" value="1"/>
</dbReference>
<keyword evidence="6 7" id="KW-0472">Membrane</keyword>
<reference evidence="9 10" key="1">
    <citation type="submission" date="2016-10" db="EMBL/GenBank/DDBJ databases">
        <authorList>
            <person name="de Groot N.N."/>
        </authorList>
    </citation>
    <scope>NUCLEOTIDE SEQUENCE [LARGE SCALE GENOMIC DNA]</scope>
    <source>
        <strain evidence="9 10">DSM 14789</strain>
    </source>
</reference>
<feature type="transmembrane region" description="Helical" evidence="7">
    <location>
        <begin position="94"/>
        <end position="116"/>
    </location>
</feature>
<evidence type="ECO:0000256" key="1">
    <source>
        <dbReference type="ARBA" id="ARBA00004651"/>
    </source>
</evidence>
<proteinExistence type="inferred from homology"/>
<keyword evidence="3" id="KW-1003">Cell membrane</keyword>
<dbReference type="SUPFAM" id="SSF161098">
    <property type="entry name" value="MetI-like"/>
    <property type="match status" value="1"/>
</dbReference>
<keyword evidence="10" id="KW-1185">Reference proteome</keyword>
<feature type="transmembrane region" description="Helical" evidence="7">
    <location>
        <begin position="286"/>
        <end position="313"/>
    </location>
</feature>
<evidence type="ECO:0000256" key="4">
    <source>
        <dbReference type="ARBA" id="ARBA00022692"/>
    </source>
</evidence>
<dbReference type="EMBL" id="FNGI01000004">
    <property type="protein sequence ID" value="SDL47733.1"/>
    <property type="molecule type" value="Genomic_DNA"/>
</dbReference>
<dbReference type="InterPro" id="IPR035906">
    <property type="entry name" value="MetI-like_sf"/>
</dbReference>
<keyword evidence="5 7" id="KW-1133">Transmembrane helix</keyword>
<dbReference type="PANTHER" id="PTHR43005:SF1">
    <property type="entry name" value="SPERMIDINE_PUTRESCINE TRANSPORT SYSTEM PERMEASE PROTEIN"/>
    <property type="match status" value="1"/>
</dbReference>
<feature type="transmembrane region" description="Helical" evidence="7">
    <location>
        <begin position="243"/>
        <end position="266"/>
    </location>
</feature>
<dbReference type="GO" id="GO:0055085">
    <property type="term" value="P:transmembrane transport"/>
    <property type="evidence" value="ECO:0007669"/>
    <property type="project" value="InterPro"/>
</dbReference>
<evidence type="ECO:0000256" key="3">
    <source>
        <dbReference type="ARBA" id="ARBA00022475"/>
    </source>
</evidence>
<accession>A0A1G9KEG5</accession>
<evidence type="ECO:0000256" key="2">
    <source>
        <dbReference type="ARBA" id="ARBA00022448"/>
    </source>
</evidence>
<comment type="similarity">
    <text evidence="7">Belongs to the binding-protein-dependent transport system permease family.</text>
</comment>
<keyword evidence="2 7" id="KW-0813">Transport</keyword>